<comment type="caution">
    <text evidence="2">The sequence shown here is derived from an EMBL/GenBank/DDBJ whole genome shotgun (WGS) entry which is preliminary data.</text>
</comment>
<evidence type="ECO:0000313" key="2">
    <source>
        <dbReference type="EMBL" id="CAF0748054.1"/>
    </source>
</evidence>
<dbReference type="Proteomes" id="UP000663845">
    <property type="component" value="Unassembled WGS sequence"/>
</dbReference>
<organism evidence="2 3">
    <name type="scientific">Adineta steineri</name>
    <dbReference type="NCBI Taxonomy" id="433720"/>
    <lineage>
        <taxon>Eukaryota</taxon>
        <taxon>Metazoa</taxon>
        <taxon>Spiralia</taxon>
        <taxon>Gnathifera</taxon>
        <taxon>Rotifera</taxon>
        <taxon>Eurotatoria</taxon>
        <taxon>Bdelloidea</taxon>
        <taxon>Adinetida</taxon>
        <taxon>Adinetidae</taxon>
        <taxon>Adineta</taxon>
    </lineage>
</organism>
<dbReference type="InterPro" id="IPR044730">
    <property type="entry name" value="RNase_H-like_dom_plant"/>
</dbReference>
<dbReference type="InterPro" id="IPR002156">
    <property type="entry name" value="RNaseH_domain"/>
</dbReference>
<dbReference type="EMBL" id="CAJNOG010000011">
    <property type="protein sequence ID" value="CAF0748054.1"/>
    <property type="molecule type" value="Genomic_DNA"/>
</dbReference>
<evidence type="ECO:0000313" key="3">
    <source>
        <dbReference type="Proteomes" id="UP000663845"/>
    </source>
</evidence>
<dbReference type="GO" id="GO:0004523">
    <property type="term" value="F:RNA-DNA hybrid ribonuclease activity"/>
    <property type="evidence" value="ECO:0007669"/>
    <property type="project" value="InterPro"/>
</dbReference>
<feature type="domain" description="RNase H type-1" evidence="1">
    <location>
        <begin position="293"/>
        <end position="362"/>
    </location>
</feature>
<reference evidence="2" key="1">
    <citation type="submission" date="2021-02" db="EMBL/GenBank/DDBJ databases">
        <authorList>
            <person name="Nowell W R."/>
        </authorList>
    </citation>
    <scope>NUCLEOTIDE SEQUENCE</scope>
</reference>
<accession>A0A813P5X3</accession>
<dbReference type="GO" id="GO:0003676">
    <property type="term" value="F:nucleic acid binding"/>
    <property type="evidence" value="ECO:0007669"/>
    <property type="project" value="InterPro"/>
</dbReference>
<proteinExistence type="predicted"/>
<dbReference type="InterPro" id="IPR036397">
    <property type="entry name" value="RNaseH_sf"/>
</dbReference>
<sequence length="436" mass="51577">MATSESLNERRQNLLPNEVSNNKENIQLIWLDGNMTDSDDYLLTQSMLIELNSAVQFYSHFDRCLDLIKSIKNEQIFLIVSGTFAQRILLQSHHYRSLVSIFIFCSNHQLYQPLMEEYNKIIGIFTDQHDLLKSIKEKMNLVEKQTLTFSLFDQKQKSLKDLSQESASFLLHQIIYLQQQRRPTKTNENERCLQPYENKIIKTLDPDPVDISSVSYKQIYINYDPDLFLILTSGFIDITSVDIYSEPTVEITQSITEQILLSDTERKLICYCDGSYSRYMSIGTSGFRASDGGYRYLLFSSGDPRYGSVDAEVQAAYFAIEYASKKHYNKLIIYTDNSKVEQLLQYRKPKDRNYYPNICQILDQCNNQSDKITIEVNRVRGHTSRYEQKNCKIKYEFAKIDRIVRKKTRQFTKKYRLRFQPVYHNYYVIDRYFYYF</sequence>
<gene>
    <name evidence="2" type="ORF">JYZ213_LOCUS2309</name>
</gene>
<dbReference type="Pfam" id="PF13456">
    <property type="entry name" value="RVT_3"/>
    <property type="match status" value="1"/>
</dbReference>
<dbReference type="InterPro" id="IPR012337">
    <property type="entry name" value="RNaseH-like_sf"/>
</dbReference>
<evidence type="ECO:0000259" key="1">
    <source>
        <dbReference type="Pfam" id="PF13456"/>
    </source>
</evidence>
<dbReference type="Gene3D" id="3.30.420.10">
    <property type="entry name" value="Ribonuclease H-like superfamily/Ribonuclease H"/>
    <property type="match status" value="1"/>
</dbReference>
<dbReference type="SUPFAM" id="SSF53098">
    <property type="entry name" value="Ribonuclease H-like"/>
    <property type="match status" value="1"/>
</dbReference>
<protein>
    <recommendedName>
        <fullName evidence="1">RNase H type-1 domain-containing protein</fullName>
    </recommendedName>
</protein>
<name>A0A813P5X3_9BILA</name>
<dbReference type="CDD" id="cd06222">
    <property type="entry name" value="RNase_H_like"/>
    <property type="match status" value="1"/>
</dbReference>
<dbReference type="AlphaFoldDB" id="A0A813P5X3"/>